<dbReference type="InterPro" id="IPR010573">
    <property type="entry name" value="MFS_Str1/Tri12-like"/>
</dbReference>
<protein>
    <recommendedName>
        <fullName evidence="8">Major facilitator superfamily (MFS) profile domain-containing protein</fullName>
    </recommendedName>
</protein>
<feature type="compositionally biased region" description="Basic and acidic residues" evidence="6">
    <location>
        <begin position="12"/>
        <end position="36"/>
    </location>
</feature>
<comment type="subcellular location">
    <subcellularLocation>
        <location evidence="1">Membrane</location>
        <topology evidence="1">Multi-pass membrane protein</topology>
    </subcellularLocation>
</comment>
<evidence type="ECO:0000256" key="2">
    <source>
        <dbReference type="ARBA" id="ARBA00022448"/>
    </source>
</evidence>
<feature type="transmembrane region" description="Helical" evidence="7">
    <location>
        <begin position="162"/>
        <end position="183"/>
    </location>
</feature>
<feature type="transmembrane region" description="Helical" evidence="7">
    <location>
        <begin position="460"/>
        <end position="483"/>
    </location>
</feature>
<keyword evidence="2" id="KW-0813">Transport</keyword>
<reference evidence="9 10" key="1">
    <citation type="submission" date="2024-02" db="EMBL/GenBank/DDBJ databases">
        <title>De novo assembly and annotation of 12 fungi associated with fruit tree decline syndrome in Ontario, Canada.</title>
        <authorList>
            <person name="Sulman M."/>
            <person name="Ellouze W."/>
            <person name="Ilyukhin E."/>
        </authorList>
    </citation>
    <scope>NUCLEOTIDE SEQUENCE [LARGE SCALE GENOMIC DNA]</scope>
    <source>
        <strain evidence="9 10">M97-236</strain>
    </source>
</reference>
<feature type="region of interest" description="Disordered" evidence="6">
    <location>
        <begin position="1"/>
        <end position="55"/>
    </location>
</feature>
<dbReference type="Pfam" id="PF06609">
    <property type="entry name" value="TRI12"/>
    <property type="match status" value="1"/>
</dbReference>
<gene>
    <name evidence="9" type="ORF">SLS59_009691</name>
</gene>
<feature type="transmembrane region" description="Helical" evidence="7">
    <location>
        <begin position="222"/>
        <end position="244"/>
    </location>
</feature>
<feature type="transmembrane region" description="Helical" evidence="7">
    <location>
        <begin position="298"/>
        <end position="315"/>
    </location>
</feature>
<evidence type="ECO:0000256" key="6">
    <source>
        <dbReference type="SAM" id="MobiDB-lite"/>
    </source>
</evidence>
<feature type="transmembrane region" description="Helical" evidence="7">
    <location>
        <begin position="377"/>
        <end position="396"/>
    </location>
</feature>
<evidence type="ECO:0000313" key="9">
    <source>
        <dbReference type="EMBL" id="KAL1592599.1"/>
    </source>
</evidence>
<dbReference type="PANTHER" id="PTHR23501:SF109">
    <property type="entry name" value="MAJOR FACILITATOR SUPERFAMILY (MFS) PROFILE DOMAIN-CONTAINING PROTEIN-RELATED"/>
    <property type="match status" value="1"/>
</dbReference>
<dbReference type="Proteomes" id="UP001521222">
    <property type="component" value="Unassembled WGS sequence"/>
</dbReference>
<keyword evidence="3 7" id="KW-0812">Transmembrane</keyword>
<keyword evidence="10" id="KW-1185">Reference proteome</keyword>
<feature type="transmembrane region" description="Helical" evidence="7">
    <location>
        <begin position="265"/>
        <end position="286"/>
    </location>
</feature>
<evidence type="ECO:0000259" key="8">
    <source>
        <dbReference type="PROSITE" id="PS50850"/>
    </source>
</evidence>
<dbReference type="SUPFAM" id="SSF103473">
    <property type="entry name" value="MFS general substrate transporter"/>
    <property type="match status" value="1"/>
</dbReference>
<feature type="domain" description="Major facilitator superfamily (MFS) profile" evidence="8">
    <location>
        <begin position="70"/>
        <end position="518"/>
    </location>
</feature>
<feature type="transmembrane region" description="Helical" evidence="7">
    <location>
        <begin position="69"/>
        <end position="94"/>
    </location>
</feature>
<feature type="transmembrane region" description="Helical" evidence="7">
    <location>
        <begin position="106"/>
        <end position="125"/>
    </location>
</feature>
<feature type="transmembrane region" description="Helical" evidence="7">
    <location>
        <begin position="403"/>
        <end position="423"/>
    </location>
</feature>
<evidence type="ECO:0000256" key="5">
    <source>
        <dbReference type="ARBA" id="ARBA00023136"/>
    </source>
</evidence>
<accession>A0ABR3QKB7</accession>
<dbReference type="Gene3D" id="1.20.1250.20">
    <property type="entry name" value="MFS general substrate transporter like domains"/>
    <property type="match status" value="1"/>
</dbReference>
<keyword evidence="5 7" id="KW-0472">Membrane</keyword>
<organism evidence="9 10">
    <name type="scientific">Nothophoma quercina</name>
    <dbReference type="NCBI Taxonomy" id="749835"/>
    <lineage>
        <taxon>Eukaryota</taxon>
        <taxon>Fungi</taxon>
        <taxon>Dikarya</taxon>
        <taxon>Ascomycota</taxon>
        <taxon>Pezizomycotina</taxon>
        <taxon>Dothideomycetes</taxon>
        <taxon>Pleosporomycetidae</taxon>
        <taxon>Pleosporales</taxon>
        <taxon>Pleosporineae</taxon>
        <taxon>Didymellaceae</taxon>
        <taxon>Nothophoma</taxon>
    </lineage>
</organism>
<dbReference type="PROSITE" id="PS50850">
    <property type="entry name" value="MFS"/>
    <property type="match status" value="1"/>
</dbReference>
<evidence type="ECO:0000313" key="10">
    <source>
        <dbReference type="Proteomes" id="UP001521222"/>
    </source>
</evidence>
<proteinExistence type="predicted"/>
<dbReference type="EMBL" id="JAKIXB020000045">
    <property type="protein sequence ID" value="KAL1592599.1"/>
    <property type="molecule type" value="Genomic_DNA"/>
</dbReference>
<dbReference type="InterPro" id="IPR020846">
    <property type="entry name" value="MFS_dom"/>
</dbReference>
<evidence type="ECO:0000256" key="1">
    <source>
        <dbReference type="ARBA" id="ARBA00004141"/>
    </source>
</evidence>
<evidence type="ECO:0000256" key="4">
    <source>
        <dbReference type="ARBA" id="ARBA00022989"/>
    </source>
</evidence>
<evidence type="ECO:0000256" key="3">
    <source>
        <dbReference type="ARBA" id="ARBA00022692"/>
    </source>
</evidence>
<sequence>MHQGHAMQTPGHDPHDTNVRDVEKTADHASHREWQDRTPPSEIEKGDDLHLAPTVSRGPTVHEKMNGKLFMTLLCMSFLWIGSQIPLFLFGSVLPLIYNDIGGVDRWVWFVIGYLIPNAALCPFVGALSDLFGRQKVAIVGQVCLIVGPIITATAHTMNIAIAGNVFSGIGAGLNELIALAGTAEVVPVKDRGKYVGLVVLTILPFCPSVLYAQLIAEASNWRYNGILVGIWNFIGLLLCVFCYHDPSRLTAEYTATHVLKRIDYIGGILSIGGITCFMMGLQWGASQSQYVWGSPHNIAPLIIGLVLIIAFFVWEFYAPHPMVPRALFKKAKKTMIVILLITWLSGGNFFVLLLFWPTQIYNVYGDDPIGVGIRSLPIGFGIILGAALCLILIPVTKGRIRMLLMFFTAMMTAGTGAMSVSTPQNLNTMYGIVTVASLGVGGVIIPCSIIAQIACPDELIATVTAITLSLRYVGGAITFAIASNLFYHHVNEYATEIVATKTIAGNAIINPFRPEGLALIKQVTELVANAQFDQLREILATNPLILNRNSYGLIVASAQEAFSLAYRWPYWISIAFGGACFILSILVGDIGALLDSHVAAAV</sequence>
<evidence type="ECO:0000256" key="7">
    <source>
        <dbReference type="SAM" id="Phobius"/>
    </source>
</evidence>
<feature type="transmembrane region" description="Helical" evidence="7">
    <location>
        <begin position="571"/>
        <end position="595"/>
    </location>
</feature>
<feature type="transmembrane region" description="Helical" evidence="7">
    <location>
        <begin position="336"/>
        <end position="357"/>
    </location>
</feature>
<feature type="transmembrane region" description="Helical" evidence="7">
    <location>
        <begin position="429"/>
        <end position="448"/>
    </location>
</feature>
<dbReference type="InterPro" id="IPR036259">
    <property type="entry name" value="MFS_trans_sf"/>
</dbReference>
<feature type="transmembrane region" description="Helical" evidence="7">
    <location>
        <begin position="137"/>
        <end position="156"/>
    </location>
</feature>
<feature type="transmembrane region" description="Helical" evidence="7">
    <location>
        <begin position="195"/>
        <end position="216"/>
    </location>
</feature>
<name>A0ABR3QKB7_9PLEO</name>
<dbReference type="PANTHER" id="PTHR23501">
    <property type="entry name" value="MAJOR FACILITATOR SUPERFAMILY"/>
    <property type="match status" value="1"/>
</dbReference>
<keyword evidence="4 7" id="KW-1133">Transmembrane helix</keyword>
<comment type="caution">
    <text evidence="9">The sequence shown here is derived from an EMBL/GenBank/DDBJ whole genome shotgun (WGS) entry which is preliminary data.</text>
</comment>